<reference evidence="11 12" key="1">
    <citation type="submission" date="2024-02" db="EMBL/GenBank/DDBJ databases">
        <authorList>
            <person name="Vignale AGUSTIN F."/>
            <person name="Sosa J E."/>
            <person name="Modenutti C."/>
        </authorList>
    </citation>
    <scope>NUCLEOTIDE SEQUENCE [LARGE SCALE GENOMIC DNA]</scope>
</reference>
<evidence type="ECO:0000256" key="9">
    <source>
        <dbReference type="ARBA" id="ARBA00025752"/>
    </source>
</evidence>
<dbReference type="Pfam" id="PF03547">
    <property type="entry name" value="Mem_trans"/>
    <property type="match status" value="1"/>
</dbReference>
<evidence type="ECO:0000256" key="6">
    <source>
        <dbReference type="ARBA" id="ARBA00023136"/>
    </source>
</evidence>
<dbReference type="GO" id="GO:0005789">
    <property type="term" value="C:endoplasmic reticulum membrane"/>
    <property type="evidence" value="ECO:0007669"/>
    <property type="project" value="UniProtKB-SubCell"/>
</dbReference>
<comment type="function">
    <text evidence="8">Involved in cellular auxin homeostasis by regulating auxin metabolism. Regulates intracellular auxin accumulation at the endoplasmic reticulum and thus auxin availability for nuclear auxin signaling.</text>
</comment>
<proteinExistence type="inferred from homology"/>
<feature type="transmembrane region" description="Helical" evidence="10">
    <location>
        <begin position="133"/>
        <end position="158"/>
    </location>
</feature>
<feature type="transmembrane region" description="Helical" evidence="10">
    <location>
        <begin position="208"/>
        <end position="236"/>
    </location>
</feature>
<gene>
    <name evidence="11" type="ORF">ILEXP_LOCUS27981</name>
</gene>
<feature type="transmembrane region" description="Helical" evidence="10">
    <location>
        <begin position="178"/>
        <end position="196"/>
    </location>
</feature>
<keyword evidence="2" id="KW-0813">Transport</keyword>
<organism evidence="11 12">
    <name type="scientific">Ilex paraguariensis</name>
    <name type="common">yerba mate</name>
    <dbReference type="NCBI Taxonomy" id="185542"/>
    <lineage>
        <taxon>Eukaryota</taxon>
        <taxon>Viridiplantae</taxon>
        <taxon>Streptophyta</taxon>
        <taxon>Embryophyta</taxon>
        <taxon>Tracheophyta</taxon>
        <taxon>Spermatophyta</taxon>
        <taxon>Magnoliopsida</taxon>
        <taxon>eudicotyledons</taxon>
        <taxon>Gunneridae</taxon>
        <taxon>Pentapetalae</taxon>
        <taxon>asterids</taxon>
        <taxon>campanulids</taxon>
        <taxon>Aquifoliales</taxon>
        <taxon>Aquifoliaceae</taxon>
        <taxon>Ilex</taxon>
    </lineage>
</organism>
<comment type="caution">
    <text evidence="11">The sequence shown here is derived from an EMBL/GenBank/DDBJ whole genome shotgun (WGS) entry which is preliminary data.</text>
</comment>
<dbReference type="PANTHER" id="PTHR31651:SF33">
    <property type="entry name" value="PROTEIN PIN-LIKES 1"/>
    <property type="match status" value="1"/>
</dbReference>
<evidence type="ECO:0000256" key="7">
    <source>
        <dbReference type="ARBA" id="ARBA00023294"/>
    </source>
</evidence>
<evidence type="ECO:0000256" key="3">
    <source>
        <dbReference type="ARBA" id="ARBA00022692"/>
    </source>
</evidence>
<dbReference type="InterPro" id="IPR004776">
    <property type="entry name" value="Mem_transp_PIN-like"/>
</dbReference>
<dbReference type="Proteomes" id="UP001642360">
    <property type="component" value="Unassembled WGS sequence"/>
</dbReference>
<keyword evidence="5 10" id="KW-1133">Transmembrane helix</keyword>
<sequence>MSTGNLGNLPLIIIPAICREEASPFGAPDICHAYGMSYASLSMAVGAIFLWSYVYNIVRVSSTKVPESIGPDDSTISMKSTEATSEPLLGNHTKLQHQNLSVDHANEFLLPSKGKLKVLDQIKQNLGKFSRKINLNALFAPSTIGALAGFVIGLVPLFRKLIIGGTAPLRVVQDSASLLGDAAIPTVTLIVGANLLKGLKGSGIQLSLIVGIIAVRYIFLPLLGIIIVKGAIHFGLVQADPLYQFVLLLQFALPPAMNIGTMTQLFGAGETECSVILLWTYTLASVAMTLWSTFFMLHSKVFRGVHDPGQAHNLANFSDGAGSASVGPSPSREVGWPGIRPVPGLEVVLWLVPRLLGLEIGGYGGASDDKVTAGFKWGLCLLEPSSDGVEVDSRGGFIRVEMNVVGL</sequence>
<feature type="transmembrane region" description="Helical" evidence="10">
    <location>
        <begin position="275"/>
        <end position="297"/>
    </location>
</feature>
<dbReference type="EMBL" id="CAUOFW020003336">
    <property type="protein sequence ID" value="CAK9159281.1"/>
    <property type="molecule type" value="Genomic_DNA"/>
</dbReference>
<dbReference type="PANTHER" id="PTHR31651">
    <property type="match status" value="1"/>
</dbReference>
<evidence type="ECO:0008006" key="13">
    <source>
        <dbReference type="Google" id="ProtNLM"/>
    </source>
</evidence>
<keyword evidence="3 10" id="KW-0812">Transmembrane</keyword>
<name>A0ABC8STQ4_9AQUA</name>
<evidence type="ECO:0000256" key="10">
    <source>
        <dbReference type="SAM" id="Phobius"/>
    </source>
</evidence>
<comment type="subcellular location">
    <subcellularLocation>
        <location evidence="1">Endoplasmic reticulum membrane</location>
        <topology evidence="1">Multi-pass membrane protein</topology>
    </subcellularLocation>
</comment>
<keyword evidence="7" id="KW-0927">Auxin signaling pathway</keyword>
<dbReference type="AlphaFoldDB" id="A0ABC8STQ4"/>
<dbReference type="InterPro" id="IPR045033">
    <property type="entry name" value="PILS1/3/4/5/7"/>
</dbReference>
<protein>
    <recommendedName>
        <fullName evidence="13">PIN-like protein</fullName>
    </recommendedName>
</protein>
<evidence type="ECO:0000256" key="1">
    <source>
        <dbReference type="ARBA" id="ARBA00004477"/>
    </source>
</evidence>
<evidence type="ECO:0000313" key="11">
    <source>
        <dbReference type="EMBL" id="CAK9159281.1"/>
    </source>
</evidence>
<dbReference type="GO" id="GO:0009734">
    <property type="term" value="P:auxin-activated signaling pathway"/>
    <property type="evidence" value="ECO:0007669"/>
    <property type="project" value="UniProtKB-KW"/>
</dbReference>
<keyword evidence="4" id="KW-0256">Endoplasmic reticulum</keyword>
<feature type="transmembrane region" description="Helical" evidence="10">
    <location>
        <begin position="242"/>
        <end position="263"/>
    </location>
</feature>
<keyword evidence="12" id="KW-1185">Reference proteome</keyword>
<comment type="similarity">
    <text evidence="9">Belongs to the auxin efflux carrier (TC 2.A.69.2) family.</text>
</comment>
<keyword evidence="6 10" id="KW-0472">Membrane</keyword>
<accession>A0ABC8STQ4</accession>
<feature type="transmembrane region" description="Helical" evidence="10">
    <location>
        <begin position="33"/>
        <end position="54"/>
    </location>
</feature>
<evidence type="ECO:0000256" key="4">
    <source>
        <dbReference type="ARBA" id="ARBA00022824"/>
    </source>
</evidence>
<evidence type="ECO:0000313" key="12">
    <source>
        <dbReference type="Proteomes" id="UP001642360"/>
    </source>
</evidence>
<evidence type="ECO:0000256" key="5">
    <source>
        <dbReference type="ARBA" id="ARBA00022989"/>
    </source>
</evidence>
<evidence type="ECO:0000256" key="2">
    <source>
        <dbReference type="ARBA" id="ARBA00022448"/>
    </source>
</evidence>
<evidence type="ECO:0000256" key="8">
    <source>
        <dbReference type="ARBA" id="ARBA00025100"/>
    </source>
</evidence>